<evidence type="ECO:0000259" key="4">
    <source>
        <dbReference type="PROSITE" id="PS50987"/>
    </source>
</evidence>
<dbReference type="GO" id="GO:0003700">
    <property type="term" value="F:DNA-binding transcription factor activity"/>
    <property type="evidence" value="ECO:0007669"/>
    <property type="project" value="InterPro"/>
</dbReference>
<evidence type="ECO:0000313" key="6">
    <source>
        <dbReference type="Proteomes" id="UP000825123"/>
    </source>
</evidence>
<dbReference type="Proteomes" id="UP000825123">
    <property type="component" value="Chromosome"/>
</dbReference>
<dbReference type="InterPro" id="IPR011991">
    <property type="entry name" value="ArsR-like_HTH"/>
</dbReference>
<keyword evidence="2" id="KW-0238">DNA-binding</keyword>
<keyword evidence="6" id="KW-1185">Reference proteome</keyword>
<name>A0A8D5ZKL0_9CREN</name>
<dbReference type="PANTHER" id="PTHR33154:SF35">
    <property type="entry name" value="TRANSCRIPTIONAL REGULATOR, ARSR FAMILY"/>
    <property type="match status" value="1"/>
</dbReference>
<dbReference type="SMART" id="SM00418">
    <property type="entry name" value="HTH_ARSR"/>
    <property type="match status" value="1"/>
</dbReference>
<dbReference type="SUPFAM" id="SSF46785">
    <property type="entry name" value="Winged helix' DNA-binding domain"/>
    <property type="match status" value="1"/>
</dbReference>
<dbReference type="InterPro" id="IPR036390">
    <property type="entry name" value="WH_DNA-bd_sf"/>
</dbReference>
<dbReference type="KEGG" id="csty:KN1_26840"/>
<dbReference type="InterPro" id="IPR001845">
    <property type="entry name" value="HTH_ArsR_DNA-bd_dom"/>
</dbReference>
<gene>
    <name evidence="5" type="ORF">KN1_26840</name>
</gene>
<evidence type="ECO:0000256" key="2">
    <source>
        <dbReference type="ARBA" id="ARBA00023125"/>
    </source>
</evidence>
<evidence type="ECO:0000256" key="3">
    <source>
        <dbReference type="ARBA" id="ARBA00023163"/>
    </source>
</evidence>
<accession>A0A8D5ZKL0</accession>
<dbReference type="AlphaFoldDB" id="A0A8D5ZKL0"/>
<dbReference type="PROSITE" id="PS50987">
    <property type="entry name" value="HTH_ARSR_2"/>
    <property type="match status" value="1"/>
</dbReference>
<evidence type="ECO:0000256" key="1">
    <source>
        <dbReference type="ARBA" id="ARBA00023015"/>
    </source>
</evidence>
<dbReference type="InterPro" id="IPR036388">
    <property type="entry name" value="WH-like_DNA-bd_sf"/>
</dbReference>
<keyword evidence="1" id="KW-0805">Transcription regulation</keyword>
<dbReference type="GeneID" id="66164408"/>
<dbReference type="EMBL" id="AP024597">
    <property type="protein sequence ID" value="BCU71387.1"/>
    <property type="molecule type" value="Genomic_DNA"/>
</dbReference>
<reference evidence="5 6" key="1">
    <citation type="submission" date="2021-04" db="EMBL/GenBank/DDBJ databases">
        <title>Complete genome sequence of Stygiolobus sp. KN-1.</title>
        <authorList>
            <person name="Nakamura K."/>
            <person name="Sakai H."/>
            <person name="Kurosawa N."/>
        </authorList>
    </citation>
    <scope>NUCLEOTIDE SEQUENCE [LARGE SCALE GENOMIC DNA]</scope>
    <source>
        <strain evidence="5 6">KN-1</strain>
    </source>
</reference>
<dbReference type="RefSeq" id="WP_221288114.1">
    <property type="nucleotide sequence ID" value="NZ_AP024597.1"/>
</dbReference>
<keyword evidence="3" id="KW-0804">Transcription</keyword>
<feature type="domain" description="HTH arsR-type" evidence="4">
    <location>
        <begin position="6"/>
        <end position="101"/>
    </location>
</feature>
<dbReference type="Pfam" id="PF01022">
    <property type="entry name" value="HTH_5"/>
    <property type="match status" value="1"/>
</dbReference>
<dbReference type="InterPro" id="IPR051081">
    <property type="entry name" value="HTH_MetalResp_TranReg"/>
</dbReference>
<dbReference type="Gene3D" id="1.10.10.10">
    <property type="entry name" value="Winged helix-like DNA-binding domain superfamily/Winged helix DNA-binding domain"/>
    <property type="match status" value="1"/>
</dbReference>
<dbReference type="PANTHER" id="PTHR33154">
    <property type="entry name" value="TRANSCRIPTIONAL REGULATOR, ARSR FAMILY"/>
    <property type="match status" value="1"/>
</dbReference>
<organism evidence="5 6">
    <name type="scientific">Stygiolobus caldivivus</name>
    <dbReference type="NCBI Taxonomy" id="2824673"/>
    <lineage>
        <taxon>Archaea</taxon>
        <taxon>Thermoproteota</taxon>
        <taxon>Thermoprotei</taxon>
        <taxon>Sulfolobales</taxon>
        <taxon>Sulfolobaceae</taxon>
        <taxon>Stygiolobus</taxon>
    </lineage>
</organism>
<proteinExistence type="predicted"/>
<evidence type="ECO:0000313" key="5">
    <source>
        <dbReference type="EMBL" id="BCU71387.1"/>
    </source>
</evidence>
<dbReference type="GO" id="GO:0003677">
    <property type="term" value="F:DNA binding"/>
    <property type="evidence" value="ECO:0007669"/>
    <property type="project" value="UniProtKB-KW"/>
</dbReference>
<protein>
    <submittedName>
        <fullName evidence="5">Transcriptional regulator</fullName>
    </submittedName>
</protein>
<sequence>MSDKELKQVRKLFKFLFLVSRGGSTRIKIVKLLETSPMNANQIAKQLSMDYKTITHHLEVLTENQIVYKEGDGYGALFKLTSFYRMYSNVLDELLKESKSS</sequence>
<dbReference type="CDD" id="cd00090">
    <property type="entry name" value="HTH_ARSR"/>
    <property type="match status" value="1"/>
</dbReference>